<dbReference type="AlphaFoldDB" id="C5CD16"/>
<dbReference type="EMBL" id="LS483396">
    <property type="protein sequence ID" value="SQG47795.1"/>
    <property type="molecule type" value="Genomic_DNA"/>
</dbReference>
<keyword evidence="4" id="KW-1185">Reference proteome</keyword>
<protein>
    <submittedName>
        <fullName evidence="2">Uncharacterized protein</fullName>
    </submittedName>
</protein>
<feature type="transmembrane region" description="Helical" evidence="1">
    <location>
        <begin position="81"/>
        <end position="99"/>
    </location>
</feature>
<feature type="transmembrane region" description="Helical" evidence="1">
    <location>
        <begin position="58"/>
        <end position="75"/>
    </location>
</feature>
<dbReference type="Proteomes" id="UP000000738">
    <property type="component" value="Chromosome"/>
</dbReference>
<name>C5CD16_MICLC</name>
<evidence type="ECO:0000313" key="3">
    <source>
        <dbReference type="EMBL" id="SQG47795.1"/>
    </source>
</evidence>
<evidence type="ECO:0000256" key="1">
    <source>
        <dbReference type="SAM" id="Phobius"/>
    </source>
</evidence>
<gene>
    <name evidence="2" type="ordered locus">Mlut_18850</name>
    <name evidence="3" type="ORF">NCTC2665_00560</name>
</gene>
<keyword evidence="1" id="KW-1133">Transmembrane helix</keyword>
<keyword evidence="1" id="KW-0472">Membrane</keyword>
<dbReference type="EnsemblBacteria" id="ACS31368">
    <property type="protein sequence ID" value="ACS31368"/>
    <property type="gene ID" value="Mlut_18850"/>
</dbReference>
<reference evidence="4" key="2">
    <citation type="journal article" date="2010" name="J. Bacteriol.">
        <title>Genome sequence of the Fleming strain of Micrococcus luteus, a simple free-living actinobacterium.</title>
        <authorList>
            <person name="Young M."/>
            <person name="Artsatbanov V."/>
            <person name="Beller H.R."/>
            <person name="Chandra G."/>
            <person name="Chater K.F."/>
            <person name="Dover L.G."/>
            <person name="Goh E.B."/>
            <person name="Kahan T."/>
            <person name="Kaprelyants A.S."/>
            <person name="Kyrpides N."/>
            <person name="Lapidus A."/>
            <person name="Lowry S.R."/>
            <person name="Lykidis A."/>
            <person name="Mahillon J."/>
            <person name="Markowitz V."/>
            <person name="Mavromatis K."/>
            <person name="Mukamolova G.V."/>
            <person name="Oren A."/>
            <person name="Rokem J.S."/>
            <person name="Smith M.C."/>
            <person name="Young D.I."/>
            <person name="Greenblatt C.L."/>
        </authorList>
    </citation>
    <scope>NUCLEOTIDE SEQUENCE [LARGE SCALE GENOMIC DNA]</scope>
    <source>
        <strain evidence="4">ATCC 4698 / DSM 20030 / JCM 1464 / NBRC 3333 / NCIMB 9278 / NCTC 2665 / VKM Ac-2230</strain>
    </source>
</reference>
<reference evidence="2" key="1">
    <citation type="submission" date="2009-05" db="EMBL/GenBank/DDBJ databases">
        <title>Complete sequence of Micrococcus luteus NCTC 2665.</title>
        <authorList>
            <consortium name="US DOE Joint Genome Institute"/>
            <person name="Lucas S."/>
            <person name="Copeland A."/>
            <person name="Lapidus A."/>
            <person name="Glavina del Rio T."/>
            <person name="Dalin E."/>
            <person name="Tice H."/>
            <person name="Bruce D."/>
            <person name="Goodwin L."/>
            <person name="Pitluck S."/>
            <person name="Lowry S."/>
            <person name="Larimer F."/>
            <person name="Land M."/>
            <person name="Hauser L."/>
            <person name="Kyrpides N."/>
            <person name="Lykidis A."/>
            <person name="Young M."/>
            <person name="Greenblatt C."/>
        </authorList>
    </citation>
    <scope>NUCLEOTIDE SEQUENCE</scope>
    <source>
        <strain evidence="2">NCTC 2665</strain>
    </source>
</reference>
<dbReference type="EMBL" id="CP001628">
    <property type="protein sequence ID" value="ACS31368.1"/>
    <property type="molecule type" value="Genomic_DNA"/>
</dbReference>
<dbReference type="RefSeq" id="WP_010080226.1">
    <property type="nucleotide sequence ID" value="NZ_WBMF01000125.1"/>
</dbReference>
<evidence type="ECO:0000313" key="5">
    <source>
        <dbReference type="Proteomes" id="UP000248985"/>
    </source>
</evidence>
<dbReference type="KEGG" id="mlu:Mlut_18850"/>
<sequence length="121" mass="13036">MEVWRILTAVFLGATLASAGALGTAHGIWVILPALCVVAFLTLDWRDRDRPRLSTPRMAALLLAIAVGLMVLPRVDWSPYPIILIAFAVASGTFTWWALEDVGARSLDVTTASPGESHAHT</sequence>
<dbReference type="STRING" id="465515.Mlut_18850"/>
<keyword evidence="1" id="KW-0812">Transmembrane</keyword>
<evidence type="ECO:0000313" key="2">
    <source>
        <dbReference type="EMBL" id="ACS31368.1"/>
    </source>
</evidence>
<organism evidence="2 4">
    <name type="scientific">Micrococcus luteus (strain ATCC 4698 / DSM 20030 / JCM 1464 / CCM 169 / CCUG 5858 / IAM 1056 / NBRC 3333 / NCIMB 9278 / NCTC 2665 / VKM Ac-2230)</name>
    <name type="common">Micrococcus lysodeikticus</name>
    <dbReference type="NCBI Taxonomy" id="465515"/>
    <lineage>
        <taxon>Bacteria</taxon>
        <taxon>Bacillati</taxon>
        <taxon>Actinomycetota</taxon>
        <taxon>Actinomycetes</taxon>
        <taxon>Micrococcales</taxon>
        <taxon>Micrococcaceae</taxon>
        <taxon>Micrococcus</taxon>
    </lineage>
</organism>
<proteinExistence type="predicted"/>
<evidence type="ECO:0000313" key="4">
    <source>
        <dbReference type="Proteomes" id="UP000000738"/>
    </source>
</evidence>
<dbReference type="HOGENOM" id="CLU_2035384_0_0_11"/>
<reference evidence="3 5" key="3">
    <citation type="submission" date="2018-06" db="EMBL/GenBank/DDBJ databases">
        <authorList>
            <consortium name="Pathogen Informatics"/>
            <person name="Doyle S."/>
        </authorList>
    </citation>
    <scope>NUCLEOTIDE SEQUENCE [LARGE SCALE GENOMIC DNA]</scope>
    <source>
        <strain evidence="3 5">NCTC2665</strain>
    </source>
</reference>
<accession>C5CD16</accession>
<dbReference type="Proteomes" id="UP000248985">
    <property type="component" value="Chromosome 1"/>
</dbReference>